<dbReference type="InterPro" id="IPR050097">
    <property type="entry name" value="Ferredoxin-NADP_redctase_2"/>
</dbReference>
<feature type="domain" description="FAD/NAD(P)-binding" evidence="9">
    <location>
        <begin position="4"/>
        <end position="290"/>
    </location>
</feature>
<dbReference type="Pfam" id="PF07992">
    <property type="entry name" value="Pyr_redox_2"/>
    <property type="match status" value="1"/>
</dbReference>
<evidence type="ECO:0000256" key="3">
    <source>
        <dbReference type="ARBA" id="ARBA00022827"/>
    </source>
</evidence>
<comment type="catalytic activity">
    <reaction evidence="7">
        <text>[thioredoxin]-dithiol + NADP(+) = [thioredoxin]-disulfide + NADPH + H(+)</text>
        <dbReference type="Rhea" id="RHEA:20345"/>
        <dbReference type="Rhea" id="RHEA-COMP:10698"/>
        <dbReference type="Rhea" id="RHEA-COMP:10700"/>
        <dbReference type="ChEBI" id="CHEBI:15378"/>
        <dbReference type="ChEBI" id="CHEBI:29950"/>
        <dbReference type="ChEBI" id="CHEBI:50058"/>
        <dbReference type="ChEBI" id="CHEBI:57783"/>
        <dbReference type="ChEBI" id="CHEBI:58349"/>
        <dbReference type="EC" id="1.8.1.9"/>
    </reaction>
</comment>
<name>A0A6N8U4W3_9FIRM</name>
<evidence type="ECO:0000256" key="5">
    <source>
        <dbReference type="ARBA" id="ARBA00023157"/>
    </source>
</evidence>
<gene>
    <name evidence="10" type="primary">trxB</name>
    <name evidence="10" type="ORF">GSF08_01175</name>
</gene>
<dbReference type="Proteomes" id="UP000434036">
    <property type="component" value="Unassembled WGS sequence"/>
</dbReference>
<accession>A0A6N8U4W3</accession>
<comment type="similarity">
    <text evidence="1 7">Belongs to the class-II pyridine nucleotide-disulfide oxidoreductase family.</text>
</comment>
<comment type="subunit">
    <text evidence="7">Homodimer.</text>
</comment>
<reference evidence="10 11" key="2">
    <citation type="submission" date="2020-01" db="EMBL/GenBank/DDBJ databases">
        <title>Clostridiaceae sp. nov. isolated from the gut of human by culturomics.</title>
        <authorList>
            <person name="Chang Y."/>
        </authorList>
    </citation>
    <scope>NUCLEOTIDE SEQUENCE [LARGE SCALE GENOMIC DNA]</scope>
    <source>
        <strain evidence="10 11">DONG20-135</strain>
    </source>
</reference>
<dbReference type="InterPro" id="IPR008255">
    <property type="entry name" value="Pyr_nucl-diS_OxRdtase_2_AS"/>
</dbReference>
<dbReference type="Gene3D" id="3.50.50.60">
    <property type="entry name" value="FAD/NAD(P)-binding domain"/>
    <property type="match status" value="2"/>
</dbReference>
<keyword evidence="5" id="KW-1015">Disulfide bond</keyword>
<evidence type="ECO:0000256" key="4">
    <source>
        <dbReference type="ARBA" id="ARBA00023002"/>
    </source>
</evidence>
<dbReference type="EC" id="1.8.1.9" evidence="7"/>
<evidence type="ECO:0000256" key="2">
    <source>
        <dbReference type="ARBA" id="ARBA00022630"/>
    </source>
</evidence>
<evidence type="ECO:0000256" key="1">
    <source>
        <dbReference type="ARBA" id="ARBA00009333"/>
    </source>
</evidence>
<dbReference type="InterPro" id="IPR005982">
    <property type="entry name" value="Thioredox_Rdtase"/>
</dbReference>
<keyword evidence="2 7" id="KW-0285">Flavoprotein</keyword>
<evidence type="ECO:0000259" key="9">
    <source>
        <dbReference type="Pfam" id="PF07992"/>
    </source>
</evidence>
<dbReference type="PROSITE" id="PS00573">
    <property type="entry name" value="PYRIDINE_REDOX_2"/>
    <property type="match status" value="1"/>
</dbReference>
<evidence type="ECO:0000256" key="6">
    <source>
        <dbReference type="ARBA" id="ARBA00023284"/>
    </source>
</evidence>
<dbReference type="PRINTS" id="PR00469">
    <property type="entry name" value="PNDRDTASEII"/>
</dbReference>
<evidence type="ECO:0000256" key="8">
    <source>
        <dbReference type="RuleBase" id="RU003881"/>
    </source>
</evidence>
<dbReference type="EMBL" id="WUUQ01000001">
    <property type="protein sequence ID" value="MXQ72555.1"/>
    <property type="molecule type" value="Genomic_DNA"/>
</dbReference>
<dbReference type="PANTHER" id="PTHR48105">
    <property type="entry name" value="THIOREDOXIN REDUCTASE 1-RELATED-RELATED"/>
    <property type="match status" value="1"/>
</dbReference>
<reference evidence="10 11" key="1">
    <citation type="submission" date="2019-12" db="EMBL/GenBank/DDBJ databases">
        <authorList>
            <person name="Yang R."/>
        </authorList>
    </citation>
    <scope>NUCLEOTIDE SEQUENCE [LARGE SCALE GENOMIC DNA]</scope>
    <source>
        <strain evidence="10 11">DONG20-135</strain>
    </source>
</reference>
<dbReference type="GO" id="GO:0004791">
    <property type="term" value="F:thioredoxin-disulfide reductase (NADPH) activity"/>
    <property type="evidence" value="ECO:0007669"/>
    <property type="project" value="UniProtKB-UniRule"/>
</dbReference>
<keyword evidence="8" id="KW-0521">NADP</keyword>
<dbReference type="SUPFAM" id="SSF51905">
    <property type="entry name" value="FAD/NAD(P)-binding domain"/>
    <property type="match status" value="1"/>
</dbReference>
<evidence type="ECO:0000313" key="11">
    <source>
        <dbReference type="Proteomes" id="UP000434036"/>
    </source>
</evidence>
<dbReference type="InterPro" id="IPR023753">
    <property type="entry name" value="FAD/NAD-binding_dom"/>
</dbReference>
<proteinExistence type="inferred from homology"/>
<evidence type="ECO:0000313" key="10">
    <source>
        <dbReference type="EMBL" id="MXQ72555.1"/>
    </source>
</evidence>
<keyword evidence="3 7" id="KW-0274">FAD</keyword>
<keyword evidence="4 7" id="KW-0560">Oxidoreductase</keyword>
<keyword evidence="6 7" id="KW-0676">Redox-active center</keyword>
<evidence type="ECO:0000256" key="7">
    <source>
        <dbReference type="RuleBase" id="RU003880"/>
    </source>
</evidence>
<dbReference type="RefSeq" id="WP_160624046.1">
    <property type="nucleotide sequence ID" value="NZ_WUUQ01000001.1"/>
</dbReference>
<dbReference type="NCBIfam" id="TIGR01292">
    <property type="entry name" value="TRX_reduct"/>
    <property type="match status" value="1"/>
</dbReference>
<organism evidence="10 11">
    <name type="scientific">Copranaerobaculum intestinale</name>
    <dbReference type="NCBI Taxonomy" id="2692629"/>
    <lineage>
        <taxon>Bacteria</taxon>
        <taxon>Bacillati</taxon>
        <taxon>Bacillota</taxon>
        <taxon>Erysipelotrichia</taxon>
        <taxon>Erysipelotrichales</taxon>
        <taxon>Erysipelotrichaceae</taxon>
        <taxon>Copranaerobaculum</taxon>
    </lineage>
</organism>
<dbReference type="GO" id="GO:0005737">
    <property type="term" value="C:cytoplasm"/>
    <property type="evidence" value="ECO:0007669"/>
    <property type="project" value="InterPro"/>
</dbReference>
<comment type="cofactor">
    <cofactor evidence="8">
        <name>FAD</name>
        <dbReference type="ChEBI" id="CHEBI:57692"/>
    </cofactor>
    <text evidence="8">Binds 1 FAD per subunit.</text>
</comment>
<dbReference type="GO" id="GO:0019430">
    <property type="term" value="P:removal of superoxide radicals"/>
    <property type="evidence" value="ECO:0007669"/>
    <property type="project" value="UniProtKB-UniRule"/>
</dbReference>
<protein>
    <recommendedName>
        <fullName evidence="7">Thioredoxin reductase</fullName>
        <ecNumber evidence="7">1.8.1.9</ecNumber>
    </recommendedName>
</protein>
<comment type="caution">
    <text evidence="10">The sequence shown here is derived from an EMBL/GenBank/DDBJ whole genome shotgun (WGS) entry which is preliminary data.</text>
</comment>
<sequence length="306" mass="33100">MNTYDVIIIGGGPAGYSAALYAARNARSVLIIEKLSAGGQMATTGIVENYPGFDDGIDGFDLAEKMQAGAEKFGAETVYDTVEAVDLKAEPKQVKTSESTYYGETIVIATGAHPRELGVANEASYRGRGIAYCATCDGMLYKGKDVVIVGGGNSAVADALFLSKICHSVTLIHRRHELRASRIYEKQLYESNISFIWDSKISEIIADKKVTGIKVKNLLTDEVQEIACDGVFVAIGRVPDTELFKTQLTLDKSGYIIADESTRTNIEGVFAIGDVRTKALRQIVTAASDGAVCTKYIEDYFINKES</sequence>
<dbReference type="InterPro" id="IPR036188">
    <property type="entry name" value="FAD/NAD-bd_sf"/>
</dbReference>
<keyword evidence="11" id="KW-1185">Reference proteome</keyword>
<dbReference type="AlphaFoldDB" id="A0A6N8U4W3"/>
<dbReference type="PRINTS" id="PR00368">
    <property type="entry name" value="FADPNR"/>
</dbReference>